<dbReference type="STRING" id="1802448.A2672_02060"/>
<dbReference type="InterPro" id="IPR001789">
    <property type="entry name" value="Sig_transdc_resp-reg_receiver"/>
</dbReference>
<dbReference type="Proteomes" id="UP000178065">
    <property type="component" value="Unassembled WGS sequence"/>
</dbReference>
<evidence type="ECO:0000313" key="4">
    <source>
        <dbReference type="EMBL" id="OHA64569.1"/>
    </source>
</evidence>
<evidence type="ECO:0000256" key="1">
    <source>
        <dbReference type="ARBA" id="ARBA00022553"/>
    </source>
</evidence>
<sequence length="124" mass="14278">MAKQTTILIVEDEHILVDMYADRFRAEGWKVYTAASRDEGLKLTKQKKPDIILLDILLFDGHGIEFLQRKKQDPIIADIPVVVFSNLEDPQTKKEALELGTKEYLLKTDYTPQELVAKVKSYLK</sequence>
<dbReference type="GO" id="GO:0000160">
    <property type="term" value="P:phosphorelay signal transduction system"/>
    <property type="evidence" value="ECO:0007669"/>
    <property type="project" value="InterPro"/>
</dbReference>
<evidence type="ECO:0000313" key="5">
    <source>
        <dbReference type="Proteomes" id="UP000178065"/>
    </source>
</evidence>
<reference evidence="4 5" key="1">
    <citation type="journal article" date="2016" name="Nat. Commun.">
        <title>Thousands of microbial genomes shed light on interconnected biogeochemical processes in an aquifer system.</title>
        <authorList>
            <person name="Anantharaman K."/>
            <person name="Brown C.T."/>
            <person name="Hug L.A."/>
            <person name="Sharon I."/>
            <person name="Castelle C.J."/>
            <person name="Probst A.J."/>
            <person name="Thomas B.C."/>
            <person name="Singh A."/>
            <person name="Wilkins M.J."/>
            <person name="Karaoz U."/>
            <person name="Brodie E.L."/>
            <person name="Williams K.H."/>
            <person name="Hubbard S.S."/>
            <person name="Banfield J.F."/>
        </authorList>
    </citation>
    <scope>NUCLEOTIDE SEQUENCE [LARGE SCALE GENOMIC DNA]</scope>
</reference>
<dbReference type="SUPFAM" id="SSF52172">
    <property type="entry name" value="CheY-like"/>
    <property type="match status" value="1"/>
</dbReference>
<organism evidence="4 5">
    <name type="scientific">Candidatus Wildermuthbacteria bacterium RIFCSPHIGHO2_01_FULL_49_22b</name>
    <dbReference type="NCBI Taxonomy" id="1802448"/>
    <lineage>
        <taxon>Bacteria</taxon>
        <taxon>Candidatus Wildermuthiibacteriota</taxon>
    </lineage>
</organism>
<keyword evidence="1 2" id="KW-0597">Phosphoprotein</keyword>
<gene>
    <name evidence="4" type="ORF">A2672_02060</name>
</gene>
<dbReference type="Pfam" id="PF00072">
    <property type="entry name" value="Response_reg"/>
    <property type="match status" value="1"/>
</dbReference>
<dbReference type="PANTHER" id="PTHR44591:SF3">
    <property type="entry name" value="RESPONSE REGULATORY DOMAIN-CONTAINING PROTEIN"/>
    <property type="match status" value="1"/>
</dbReference>
<name>A0A1G2QWN6_9BACT</name>
<feature type="modified residue" description="4-aspartylphosphate" evidence="2">
    <location>
        <position position="55"/>
    </location>
</feature>
<dbReference type="PANTHER" id="PTHR44591">
    <property type="entry name" value="STRESS RESPONSE REGULATOR PROTEIN 1"/>
    <property type="match status" value="1"/>
</dbReference>
<feature type="domain" description="Response regulatory" evidence="3">
    <location>
        <begin position="6"/>
        <end position="122"/>
    </location>
</feature>
<comment type="caution">
    <text evidence="4">The sequence shown here is derived from an EMBL/GenBank/DDBJ whole genome shotgun (WGS) entry which is preliminary data.</text>
</comment>
<accession>A0A1G2QWN6</accession>
<dbReference type="AlphaFoldDB" id="A0A1G2QWN6"/>
<dbReference type="SMART" id="SM00448">
    <property type="entry name" value="REC"/>
    <property type="match status" value="1"/>
</dbReference>
<dbReference type="Gene3D" id="3.40.50.2300">
    <property type="match status" value="1"/>
</dbReference>
<dbReference type="PROSITE" id="PS50110">
    <property type="entry name" value="RESPONSE_REGULATORY"/>
    <property type="match status" value="1"/>
</dbReference>
<proteinExistence type="predicted"/>
<evidence type="ECO:0000259" key="3">
    <source>
        <dbReference type="PROSITE" id="PS50110"/>
    </source>
</evidence>
<evidence type="ECO:0000256" key="2">
    <source>
        <dbReference type="PROSITE-ProRule" id="PRU00169"/>
    </source>
</evidence>
<protein>
    <recommendedName>
        <fullName evidence="3">Response regulatory domain-containing protein</fullName>
    </recommendedName>
</protein>
<dbReference type="InterPro" id="IPR011006">
    <property type="entry name" value="CheY-like_superfamily"/>
</dbReference>
<dbReference type="InterPro" id="IPR050595">
    <property type="entry name" value="Bact_response_regulator"/>
</dbReference>
<dbReference type="EMBL" id="MHTT01000032">
    <property type="protein sequence ID" value="OHA64569.1"/>
    <property type="molecule type" value="Genomic_DNA"/>
</dbReference>